<evidence type="ECO:0000313" key="1">
    <source>
        <dbReference type="EMBL" id="KAJ9601862.1"/>
    </source>
</evidence>
<proteinExistence type="predicted"/>
<evidence type="ECO:0000313" key="2">
    <source>
        <dbReference type="Proteomes" id="UP001172673"/>
    </source>
</evidence>
<dbReference type="AlphaFoldDB" id="A0AA38UDM4"/>
<comment type="caution">
    <text evidence="1">The sequence shown here is derived from an EMBL/GenBank/DDBJ whole genome shotgun (WGS) entry which is preliminary data.</text>
</comment>
<dbReference type="SUPFAM" id="SSF56349">
    <property type="entry name" value="DNA breaking-rejoining enzymes"/>
    <property type="match status" value="1"/>
</dbReference>
<gene>
    <name evidence="1" type="ORF">H2200_013635</name>
</gene>
<dbReference type="Pfam" id="PF11917">
    <property type="entry name" value="DUF3435"/>
    <property type="match status" value="1"/>
</dbReference>
<dbReference type="GO" id="GO:0003677">
    <property type="term" value="F:DNA binding"/>
    <property type="evidence" value="ECO:0007669"/>
    <property type="project" value="InterPro"/>
</dbReference>
<dbReference type="PANTHER" id="PTHR37535">
    <property type="entry name" value="FLUG DOMAIN PROTEIN"/>
    <property type="match status" value="1"/>
</dbReference>
<protein>
    <submittedName>
        <fullName evidence="1">Uncharacterized protein</fullName>
    </submittedName>
</protein>
<dbReference type="EMBL" id="JAPDRK010000034">
    <property type="protein sequence ID" value="KAJ9601862.1"/>
    <property type="molecule type" value="Genomic_DNA"/>
</dbReference>
<keyword evidence="2" id="KW-1185">Reference proteome</keyword>
<dbReference type="Proteomes" id="UP001172673">
    <property type="component" value="Unassembled WGS sequence"/>
</dbReference>
<accession>A0AA38UDM4</accession>
<dbReference type="InterPro" id="IPR011010">
    <property type="entry name" value="DNA_brk_join_enz"/>
</dbReference>
<organism evidence="1 2">
    <name type="scientific">Cladophialophora chaetospira</name>
    <dbReference type="NCBI Taxonomy" id="386627"/>
    <lineage>
        <taxon>Eukaryota</taxon>
        <taxon>Fungi</taxon>
        <taxon>Dikarya</taxon>
        <taxon>Ascomycota</taxon>
        <taxon>Pezizomycotina</taxon>
        <taxon>Eurotiomycetes</taxon>
        <taxon>Chaetothyriomycetidae</taxon>
        <taxon>Chaetothyriales</taxon>
        <taxon>Herpotrichiellaceae</taxon>
        <taxon>Cladophialophora</taxon>
    </lineage>
</organism>
<name>A0AA38UDM4_9EURO</name>
<reference evidence="1" key="1">
    <citation type="submission" date="2022-10" db="EMBL/GenBank/DDBJ databases">
        <title>Culturing micro-colonial fungi from biological soil crusts in the Mojave desert and describing Neophaeococcomyces mojavensis, and introducing the new genera and species Taxawa tesnikishii.</title>
        <authorList>
            <person name="Kurbessoian T."/>
            <person name="Stajich J.E."/>
        </authorList>
    </citation>
    <scope>NUCLEOTIDE SEQUENCE</scope>
    <source>
        <strain evidence="1">TK_41</strain>
    </source>
</reference>
<dbReference type="PANTHER" id="PTHR37535:SF2">
    <property type="entry name" value="FINGER DOMAIN PROTEIN, PUTATIVE (AFU_ORTHOLOGUE AFUA_6G09300)-RELATED"/>
    <property type="match status" value="1"/>
</dbReference>
<dbReference type="InterPro" id="IPR021842">
    <property type="entry name" value="DUF3435"/>
</dbReference>
<sequence length="411" mass="46929">MGRRKTLQTLQLASGVAFLGESSDNLCTQERLNDIYNQALSQVRPTTLYAVSTEYQIDRIKGHFERYCGIREIDPRQTLEKCEPAEFVTFLRWLCQTYTIKKTNTVITYWRQLSQTHIVWFRRRMDPFVMKEIYAVSLDNAPGAEAGTQSQFIEGELSAMSGLDDSENETPLLEAEDFQDLIAADDYVFSIERQRVQLAIILLLAAFTGSRPAALLHIRYEDLDLYVEKDEKSGRYLPKLGKKATTVREFVDTLNGPHTGYLRALTISNRKTYTFSLDDNPIFCVVTLICGLAFDDHAYGPTDLVSPRQLFRLRPKPGLSRLSIPWKREMLTIPIFRRSLRGKDGVVMSLDKCLTYNVYHASVVRLGEALGYAEILKTYCLRRAQGNGLNGRRLLPRPFLFQFRKASTGAC</sequence>